<proteinExistence type="predicted"/>
<reference evidence="2" key="1">
    <citation type="journal article" date="2019" name="Int. J. Syst. Evol. Microbiol.">
        <title>The Global Catalogue of Microorganisms (GCM) 10K type strain sequencing project: providing services to taxonomists for standard genome sequencing and annotation.</title>
        <authorList>
            <consortium name="The Broad Institute Genomics Platform"/>
            <consortium name="The Broad Institute Genome Sequencing Center for Infectious Disease"/>
            <person name="Wu L."/>
            <person name="Ma J."/>
        </authorList>
    </citation>
    <scope>NUCLEOTIDE SEQUENCE [LARGE SCALE GENOMIC DNA]</scope>
    <source>
        <strain evidence="2">KCTC 33575</strain>
    </source>
</reference>
<dbReference type="Proteomes" id="UP001597519">
    <property type="component" value="Unassembled WGS sequence"/>
</dbReference>
<gene>
    <name evidence="1" type="ORF">ACFSX4_07655</name>
</gene>
<comment type="caution">
    <text evidence="1">The sequence shown here is derived from an EMBL/GenBank/DDBJ whole genome shotgun (WGS) entry which is preliminary data.</text>
</comment>
<dbReference type="EMBL" id="JBHUOQ010000001">
    <property type="protein sequence ID" value="MFD2830345.1"/>
    <property type="molecule type" value="Genomic_DNA"/>
</dbReference>
<organism evidence="1 2">
    <name type="scientific">Corticicoccus populi</name>
    <dbReference type="NCBI Taxonomy" id="1812821"/>
    <lineage>
        <taxon>Bacteria</taxon>
        <taxon>Bacillati</taxon>
        <taxon>Bacillota</taxon>
        <taxon>Bacilli</taxon>
        <taxon>Bacillales</taxon>
        <taxon>Staphylococcaceae</taxon>
        <taxon>Corticicoccus</taxon>
    </lineage>
</organism>
<dbReference type="Pfam" id="PF16560">
    <property type="entry name" value="SAPI"/>
    <property type="match status" value="1"/>
</dbReference>
<dbReference type="InterPro" id="IPR032351">
    <property type="entry name" value="SAPI"/>
</dbReference>
<dbReference type="RefSeq" id="WP_377773187.1">
    <property type="nucleotide sequence ID" value="NZ_JBHUOQ010000001.1"/>
</dbReference>
<accession>A0ABW5WU75</accession>
<evidence type="ECO:0000313" key="2">
    <source>
        <dbReference type="Proteomes" id="UP001597519"/>
    </source>
</evidence>
<keyword evidence="2" id="KW-1185">Reference proteome</keyword>
<evidence type="ECO:0000313" key="1">
    <source>
        <dbReference type="EMBL" id="MFD2830345.1"/>
    </source>
</evidence>
<dbReference type="Gene3D" id="1.20.58.700">
    <property type="match status" value="1"/>
</dbReference>
<name>A0ABW5WU75_9STAP</name>
<sequence>MSSSKADLVGHIEQLYLYALPLNNPDEKLVDILRDITIIMNIEEVSISDFESLKTKLEEL</sequence>
<protein>
    <submittedName>
        <fullName evidence="1">Uncharacterized protein</fullName>
    </submittedName>
</protein>